<dbReference type="AlphaFoldDB" id="A0A6I6DQH9"/>
<dbReference type="GO" id="GO:0052855">
    <property type="term" value="F:ADP-dependent NAD(P)H-hydrate dehydratase activity"/>
    <property type="evidence" value="ECO:0007669"/>
    <property type="project" value="UniProtKB-UniRule"/>
</dbReference>
<evidence type="ECO:0000256" key="5">
    <source>
        <dbReference type="ARBA" id="ARBA00023239"/>
    </source>
</evidence>
<feature type="binding site" evidence="6">
    <location>
        <position position="43"/>
    </location>
    <ligand>
        <name>(6S)-NADPHX</name>
        <dbReference type="ChEBI" id="CHEBI:64076"/>
    </ligand>
</feature>
<comment type="similarity">
    <text evidence="6">Belongs to the NnrD/CARKD family.</text>
</comment>
<dbReference type="GO" id="GO:0005524">
    <property type="term" value="F:ATP binding"/>
    <property type="evidence" value="ECO:0007669"/>
    <property type="project" value="UniProtKB-KW"/>
</dbReference>
<dbReference type="CDD" id="cd01171">
    <property type="entry name" value="YXKO-related"/>
    <property type="match status" value="1"/>
</dbReference>
<comment type="caution">
    <text evidence="6">Lacks conserved residue(s) required for the propagation of feature annotation.</text>
</comment>
<dbReference type="PANTHER" id="PTHR12592">
    <property type="entry name" value="ATP-DEPENDENT (S)-NAD(P)H-HYDRATE DEHYDRATASE FAMILY MEMBER"/>
    <property type="match status" value="1"/>
</dbReference>
<dbReference type="EMBL" id="CP032550">
    <property type="protein sequence ID" value="QGU27245.1"/>
    <property type="molecule type" value="Genomic_DNA"/>
</dbReference>
<dbReference type="PANTHER" id="PTHR12592:SF0">
    <property type="entry name" value="ATP-DEPENDENT (S)-NAD(P)H-HYDRATE DEHYDRATASE"/>
    <property type="match status" value="1"/>
</dbReference>
<dbReference type="InterPro" id="IPR000631">
    <property type="entry name" value="CARKD"/>
</dbReference>
<evidence type="ECO:0000313" key="9">
    <source>
        <dbReference type="Proteomes" id="UP000422989"/>
    </source>
</evidence>
<comment type="subunit">
    <text evidence="6">Homotetramer.</text>
</comment>
<name>A0A6I6DQH9_9MICO</name>
<evidence type="ECO:0000256" key="3">
    <source>
        <dbReference type="ARBA" id="ARBA00022857"/>
    </source>
</evidence>
<keyword evidence="1 6" id="KW-0547">Nucleotide-binding</keyword>
<comment type="cofactor">
    <cofactor evidence="6">
        <name>Mg(2+)</name>
        <dbReference type="ChEBI" id="CHEBI:18420"/>
    </cofactor>
</comment>
<accession>A0A6I6DQH9</accession>
<evidence type="ECO:0000256" key="4">
    <source>
        <dbReference type="ARBA" id="ARBA00023027"/>
    </source>
</evidence>
<dbReference type="RefSeq" id="WP_156241737.1">
    <property type="nucleotide sequence ID" value="NZ_BAAAZL010000006.1"/>
</dbReference>
<evidence type="ECO:0000313" key="8">
    <source>
        <dbReference type="EMBL" id="QGU27245.1"/>
    </source>
</evidence>
<feature type="binding site" evidence="6">
    <location>
        <position position="233"/>
    </location>
    <ligand>
        <name>AMP</name>
        <dbReference type="ChEBI" id="CHEBI:456215"/>
    </ligand>
</feature>
<reference evidence="8 9" key="1">
    <citation type="submission" date="2018-09" db="EMBL/GenBank/DDBJ databases">
        <title>Whole genome sequencing of Microbacterium oryzae strain MB-10T.</title>
        <authorList>
            <person name="Das S.K."/>
        </authorList>
    </citation>
    <scope>NUCLEOTIDE SEQUENCE [LARGE SCALE GENOMIC DNA]</scope>
    <source>
        <strain evidence="8 9">MB-10</strain>
    </source>
</reference>
<evidence type="ECO:0000259" key="7">
    <source>
        <dbReference type="PROSITE" id="PS51383"/>
    </source>
</evidence>
<dbReference type="OrthoDB" id="9806925at2"/>
<dbReference type="GO" id="GO:0110051">
    <property type="term" value="P:metabolite repair"/>
    <property type="evidence" value="ECO:0007669"/>
    <property type="project" value="TreeGrafter"/>
</dbReference>
<keyword evidence="3 6" id="KW-0521">NADP</keyword>
<comment type="catalytic activity">
    <reaction evidence="6">
        <text>(6S)-NADHX + ADP = AMP + phosphate + NADH + H(+)</text>
        <dbReference type="Rhea" id="RHEA:32223"/>
        <dbReference type="ChEBI" id="CHEBI:15378"/>
        <dbReference type="ChEBI" id="CHEBI:43474"/>
        <dbReference type="ChEBI" id="CHEBI:57945"/>
        <dbReference type="ChEBI" id="CHEBI:64074"/>
        <dbReference type="ChEBI" id="CHEBI:456215"/>
        <dbReference type="ChEBI" id="CHEBI:456216"/>
        <dbReference type="EC" id="4.2.1.136"/>
    </reaction>
</comment>
<sequence>MSRRSERVSPRLLRGWGLPAPGGSKYDRGTVLVVGGSLRSPGAAMLAGTAALRVGAGKITLAVARSVAAAVAVAVPESGVVPLPDNAAGSVRGDATGALLPELANKSAALIGSGLDDIDATREIVAGLVAEAPAELVFVLDAYALASVADQLELVRPLRDRLILTPNPVELATLLGDGEEIAPDDARRIRRAAQEVARRYGAAVATQALVAAPDGATWTLKAGGPGLGTSGSGDVLAGAVTGFAARGVSPAQAAVWGTYVHAAAGDRLAHGEECVGYLAGELPAEFPRIIADLA</sequence>
<dbReference type="KEGG" id="moj:D7D94_05865"/>
<evidence type="ECO:0000256" key="1">
    <source>
        <dbReference type="ARBA" id="ARBA00022741"/>
    </source>
</evidence>
<dbReference type="InterPro" id="IPR029056">
    <property type="entry name" value="Ribokinase-like"/>
</dbReference>
<dbReference type="PROSITE" id="PS51383">
    <property type="entry name" value="YJEF_C_3"/>
    <property type="match status" value="1"/>
</dbReference>
<protein>
    <recommendedName>
        <fullName evidence="6">ADP-dependent (S)-NAD(P)H-hydrate dehydratase</fullName>
        <ecNumber evidence="6">4.2.1.136</ecNumber>
    </recommendedName>
    <alternativeName>
        <fullName evidence="6">ADP-dependent NAD(P)HX dehydratase</fullName>
    </alternativeName>
</protein>
<dbReference type="EC" id="4.2.1.136" evidence="6"/>
<comment type="catalytic activity">
    <reaction evidence="6">
        <text>(6S)-NADPHX + ADP = AMP + phosphate + NADPH + H(+)</text>
        <dbReference type="Rhea" id="RHEA:32235"/>
        <dbReference type="ChEBI" id="CHEBI:15378"/>
        <dbReference type="ChEBI" id="CHEBI:43474"/>
        <dbReference type="ChEBI" id="CHEBI:57783"/>
        <dbReference type="ChEBI" id="CHEBI:64076"/>
        <dbReference type="ChEBI" id="CHEBI:456215"/>
        <dbReference type="ChEBI" id="CHEBI:456216"/>
        <dbReference type="EC" id="4.2.1.136"/>
    </reaction>
</comment>
<feature type="binding site" evidence="6">
    <location>
        <position position="114"/>
    </location>
    <ligand>
        <name>(6S)-NADPHX</name>
        <dbReference type="ChEBI" id="CHEBI:64076"/>
    </ligand>
</feature>
<dbReference type="GO" id="GO:0052856">
    <property type="term" value="F:NAD(P)HX epimerase activity"/>
    <property type="evidence" value="ECO:0007669"/>
    <property type="project" value="TreeGrafter"/>
</dbReference>
<comment type="function">
    <text evidence="6">Catalyzes the dehydration of the S-form of NAD(P)HX at the expense of ADP, which is converted to AMP. Together with NAD(P)HX epimerase, which catalyzes the epimerization of the S- and R-forms, the enzyme allows the repair of both epimers of NAD(P)HX, a damaged form of NAD(P)H that is a result of enzymatic or heat-dependent hydration.</text>
</comment>
<dbReference type="Proteomes" id="UP000422989">
    <property type="component" value="Chromosome"/>
</dbReference>
<dbReference type="NCBIfam" id="TIGR00196">
    <property type="entry name" value="yjeF_cterm"/>
    <property type="match status" value="1"/>
</dbReference>
<dbReference type="HAMAP" id="MF_01965">
    <property type="entry name" value="NADHX_dehydratase"/>
    <property type="match status" value="1"/>
</dbReference>
<dbReference type="Pfam" id="PF01256">
    <property type="entry name" value="Carb_kinase"/>
    <property type="match status" value="1"/>
</dbReference>
<organism evidence="8 9">
    <name type="scientific">Microbacterium oryzae</name>
    <dbReference type="NCBI Taxonomy" id="743009"/>
    <lineage>
        <taxon>Bacteria</taxon>
        <taxon>Bacillati</taxon>
        <taxon>Actinomycetota</taxon>
        <taxon>Actinomycetes</taxon>
        <taxon>Micrococcales</taxon>
        <taxon>Microbacteriaceae</taxon>
        <taxon>Microbacterium</taxon>
    </lineage>
</organism>
<keyword evidence="9" id="KW-1185">Reference proteome</keyword>
<evidence type="ECO:0000256" key="2">
    <source>
        <dbReference type="ARBA" id="ARBA00022840"/>
    </source>
</evidence>
<keyword evidence="2 6" id="KW-0067">ATP-binding</keyword>
<feature type="domain" description="YjeF C-terminal" evidence="7">
    <location>
        <begin position="8"/>
        <end position="293"/>
    </location>
</feature>
<gene>
    <name evidence="6" type="primary">nnrD</name>
    <name evidence="8" type="ORF">D7D94_05865</name>
</gene>
<keyword evidence="5 6" id="KW-0456">Lyase</keyword>
<proteinExistence type="inferred from homology"/>
<evidence type="ECO:0000256" key="6">
    <source>
        <dbReference type="HAMAP-Rule" id="MF_01965"/>
    </source>
</evidence>
<dbReference type="SUPFAM" id="SSF53613">
    <property type="entry name" value="Ribokinase-like"/>
    <property type="match status" value="1"/>
</dbReference>
<keyword evidence="4 6" id="KW-0520">NAD</keyword>
<dbReference type="Gene3D" id="3.40.1190.20">
    <property type="match status" value="1"/>
</dbReference>
<dbReference type="GO" id="GO:0046496">
    <property type="term" value="P:nicotinamide nucleotide metabolic process"/>
    <property type="evidence" value="ECO:0007669"/>
    <property type="project" value="UniProtKB-UniRule"/>
</dbReference>
<feature type="binding site" evidence="6">
    <location>
        <position position="234"/>
    </location>
    <ligand>
        <name>(6S)-NADPHX</name>
        <dbReference type="ChEBI" id="CHEBI:64076"/>
    </ligand>
</feature>